<sequence length="126" mass="15097">MVKSSEHRDLRMKADTEIKRSCHVYPSNEHVQKNQKRSILPFRRIVPEAEKIQSKKKFLLQKKMVPFTCNKGIHRNHYESETQFLMLSRTHIKRYHNDVTLLLEQGWTPSTRVVLLWSDLQSQRLL</sequence>
<dbReference type="AlphaFoldDB" id="A0AAV4TRP1"/>
<keyword evidence="2" id="KW-1185">Reference proteome</keyword>
<proteinExistence type="predicted"/>
<accession>A0AAV4TRP1</accession>
<reference evidence="1 2" key="1">
    <citation type="submission" date="2021-06" db="EMBL/GenBank/DDBJ databases">
        <title>Caerostris extrusa draft genome.</title>
        <authorList>
            <person name="Kono N."/>
            <person name="Arakawa K."/>
        </authorList>
    </citation>
    <scope>NUCLEOTIDE SEQUENCE [LARGE SCALE GENOMIC DNA]</scope>
</reference>
<protein>
    <submittedName>
        <fullName evidence="1">Uncharacterized protein</fullName>
    </submittedName>
</protein>
<comment type="caution">
    <text evidence="1">The sequence shown here is derived from an EMBL/GenBank/DDBJ whole genome shotgun (WGS) entry which is preliminary data.</text>
</comment>
<gene>
    <name evidence="1" type="ORF">CEXT_63971</name>
</gene>
<dbReference type="Proteomes" id="UP001054945">
    <property type="component" value="Unassembled WGS sequence"/>
</dbReference>
<organism evidence="1 2">
    <name type="scientific">Caerostris extrusa</name>
    <name type="common">Bark spider</name>
    <name type="synonym">Caerostris bankana</name>
    <dbReference type="NCBI Taxonomy" id="172846"/>
    <lineage>
        <taxon>Eukaryota</taxon>
        <taxon>Metazoa</taxon>
        <taxon>Ecdysozoa</taxon>
        <taxon>Arthropoda</taxon>
        <taxon>Chelicerata</taxon>
        <taxon>Arachnida</taxon>
        <taxon>Araneae</taxon>
        <taxon>Araneomorphae</taxon>
        <taxon>Entelegynae</taxon>
        <taxon>Araneoidea</taxon>
        <taxon>Araneidae</taxon>
        <taxon>Caerostris</taxon>
    </lineage>
</organism>
<evidence type="ECO:0000313" key="2">
    <source>
        <dbReference type="Proteomes" id="UP001054945"/>
    </source>
</evidence>
<name>A0AAV4TRP1_CAEEX</name>
<evidence type="ECO:0000313" key="1">
    <source>
        <dbReference type="EMBL" id="GIY49273.1"/>
    </source>
</evidence>
<dbReference type="EMBL" id="BPLR01011814">
    <property type="protein sequence ID" value="GIY49273.1"/>
    <property type="molecule type" value="Genomic_DNA"/>
</dbReference>